<name>A0A3N1D4A1_9ACTN</name>
<dbReference type="GO" id="GO:0000976">
    <property type="term" value="F:transcription cis-regulatory region binding"/>
    <property type="evidence" value="ECO:0007669"/>
    <property type="project" value="TreeGrafter"/>
</dbReference>
<dbReference type="Pfam" id="PF00440">
    <property type="entry name" value="TetR_N"/>
    <property type="match status" value="1"/>
</dbReference>
<dbReference type="OrthoDB" id="8688418at2"/>
<dbReference type="InterPro" id="IPR041347">
    <property type="entry name" value="MftR_C"/>
</dbReference>
<keyword evidence="1" id="KW-0805">Transcription regulation</keyword>
<evidence type="ECO:0000256" key="4">
    <source>
        <dbReference type="PROSITE-ProRule" id="PRU00335"/>
    </source>
</evidence>
<dbReference type="Gene3D" id="1.10.10.60">
    <property type="entry name" value="Homeodomain-like"/>
    <property type="match status" value="1"/>
</dbReference>
<dbReference type="PANTHER" id="PTHR30055">
    <property type="entry name" value="HTH-TYPE TRANSCRIPTIONAL REGULATOR RUTR"/>
    <property type="match status" value="1"/>
</dbReference>
<protein>
    <submittedName>
        <fullName evidence="6">TetR family transcriptional regulator</fullName>
    </submittedName>
</protein>
<proteinExistence type="predicted"/>
<dbReference type="Gene3D" id="1.10.357.10">
    <property type="entry name" value="Tetracycline Repressor, domain 2"/>
    <property type="match status" value="1"/>
</dbReference>
<evidence type="ECO:0000313" key="7">
    <source>
        <dbReference type="Proteomes" id="UP000272400"/>
    </source>
</evidence>
<accession>A0A3N1D4A1</accession>
<reference evidence="6 7" key="1">
    <citation type="submission" date="2018-11" db="EMBL/GenBank/DDBJ databases">
        <title>Sequencing the genomes of 1000 actinobacteria strains.</title>
        <authorList>
            <person name="Klenk H.-P."/>
        </authorList>
    </citation>
    <scope>NUCLEOTIDE SEQUENCE [LARGE SCALE GENOMIC DNA]</scope>
    <source>
        <strain evidence="6 7">DSM 44254</strain>
    </source>
</reference>
<comment type="caution">
    <text evidence="6">The sequence shown here is derived from an EMBL/GenBank/DDBJ whole genome shotgun (WGS) entry which is preliminary data.</text>
</comment>
<evidence type="ECO:0000259" key="5">
    <source>
        <dbReference type="PROSITE" id="PS50977"/>
    </source>
</evidence>
<dbReference type="Proteomes" id="UP000272400">
    <property type="component" value="Unassembled WGS sequence"/>
</dbReference>
<evidence type="ECO:0000256" key="2">
    <source>
        <dbReference type="ARBA" id="ARBA00023125"/>
    </source>
</evidence>
<dbReference type="InterPro" id="IPR009057">
    <property type="entry name" value="Homeodomain-like_sf"/>
</dbReference>
<keyword evidence="2 4" id="KW-0238">DNA-binding</keyword>
<dbReference type="InterPro" id="IPR050109">
    <property type="entry name" value="HTH-type_TetR-like_transc_reg"/>
</dbReference>
<dbReference type="PANTHER" id="PTHR30055:SF238">
    <property type="entry name" value="MYCOFACTOCIN BIOSYNTHESIS TRANSCRIPTIONAL REGULATOR MFTR-RELATED"/>
    <property type="match status" value="1"/>
</dbReference>
<keyword evidence="3" id="KW-0804">Transcription</keyword>
<organism evidence="6 7">
    <name type="scientific">Actinocorallia herbida</name>
    <dbReference type="NCBI Taxonomy" id="58109"/>
    <lineage>
        <taxon>Bacteria</taxon>
        <taxon>Bacillati</taxon>
        <taxon>Actinomycetota</taxon>
        <taxon>Actinomycetes</taxon>
        <taxon>Streptosporangiales</taxon>
        <taxon>Thermomonosporaceae</taxon>
        <taxon>Actinocorallia</taxon>
    </lineage>
</organism>
<sequence>MNEGLRARKKQETRRALGEAALRLALEHGPENVRVEDIATAAGVSTRTYNNYFGSREAAICAHGVERAASLADALRARPQDEPLAEACVNAVLAHFRGQEDPNWRAMLMIFSNPALQVEFQRHCGPASGPLVEAIAERCAADPAADLFPALLTETLNTAARVATVHWLRAKGDRSFHDVLREALERVAPVAAAFEQSHR</sequence>
<feature type="domain" description="HTH tetR-type" evidence="5">
    <location>
        <begin position="11"/>
        <end position="71"/>
    </location>
</feature>
<feature type="DNA-binding region" description="H-T-H motif" evidence="4">
    <location>
        <begin position="34"/>
        <end position="53"/>
    </location>
</feature>
<dbReference type="AlphaFoldDB" id="A0A3N1D4A1"/>
<gene>
    <name evidence="6" type="ORF">EDD29_5994</name>
</gene>
<dbReference type="GO" id="GO:0003700">
    <property type="term" value="F:DNA-binding transcription factor activity"/>
    <property type="evidence" value="ECO:0007669"/>
    <property type="project" value="TreeGrafter"/>
</dbReference>
<evidence type="ECO:0000256" key="1">
    <source>
        <dbReference type="ARBA" id="ARBA00023015"/>
    </source>
</evidence>
<dbReference type="RefSeq" id="WP_123667585.1">
    <property type="nucleotide sequence ID" value="NZ_RJKE01000001.1"/>
</dbReference>
<keyword evidence="7" id="KW-1185">Reference proteome</keyword>
<dbReference type="Pfam" id="PF17754">
    <property type="entry name" value="TetR_C_14"/>
    <property type="match status" value="1"/>
</dbReference>
<dbReference type="InterPro" id="IPR001647">
    <property type="entry name" value="HTH_TetR"/>
</dbReference>
<evidence type="ECO:0000256" key="3">
    <source>
        <dbReference type="ARBA" id="ARBA00023163"/>
    </source>
</evidence>
<dbReference type="SUPFAM" id="SSF46689">
    <property type="entry name" value="Homeodomain-like"/>
    <property type="match status" value="1"/>
</dbReference>
<evidence type="ECO:0000313" key="6">
    <source>
        <dbReference type="EMBL" id="ROO88330.1"/>
    </source>
</evidence>
<dbReference type="EMBL" id="RJKE01000001">
    <property type="protein sequence ID" value="ROO88330.1"/>
    <property type="molecule type" value="Genomic_DNA"/>
</dbReference>
<dbReference type="PROSITE" id="PS50977">
    <property type="entry name" value="HTH_TETR_2"/>
    <property type="match status" value="1"/>
</dbReference>